<evidence type="ECO:0000313" key="1">
    <source>
        <dbReference type="EMBL" id="GAA5148428.1"/>
    </source>
</evidence>
<protein>
    <submittedName>
        <fullName evidence="1">Uncharacterized protein</fullName>
    </submittedName>
</protein>
<keyword evidence="2" id="KW-1185">Reference proteome</keyword>
<dbReference type="Gene3D" id="3.30.530.20">
    <property type="match status" value="1"/>
</dbReference>
<proteinExistence type="predicted"/>
<name>A0ABP9PL56_9ACTN</name>
<dbReference type="InterPro" id="IPR023393">
    <property type="entry name" value="START-like_dom_sf"/>
</dbReference>
<organism evidence="1 2">
    <name type="scientific">Nocardioides marinquilinus</name>
    <dbReference type="NCBI Taxonomy" id="1210400"/>
    <lineage>
        <taxon>Bacteria</taxon>
        <taxon>Bacillati</taxon>
        <taxon>Actinomycetota</taxon>
        <taxon>Actinomycetes</taxon>
        <taxon>Propionibacteriales</taxon>
        <taxon>Nocardioidaceae</taxon>
        <taxon>Nocardioides</taxon>
    </lineage>
</organism>
<dbReference type="EMBL" id="BAABKG010000003">
    <property type="protein sequence ID" value="GAA5148428.1"/>
    <property type="molecule type" value="Genomic_DNA"/>
</dbReference>
<evidence type="ECO:0000313" key="2">
    <source>
        <dbReference type="Proteomes" id="UP001500221"/>
    </source>
</evidence>
<dbReference type="RefSeq" id="WP_345458305.1">
    <property type="nucleotide sequence ID" value="NZ_BAABKG010000003.1"/>
</dbReference>
<dbReference type="SUPFAM" id="SSF55961">
    <property type="entry name" value="Bet v1-like"/>
    <property type="match status" value="1"/>
</dbReference>
<gene>
    <name evidence="1" type="ORF">GCM10023340_22190</name>
</gene>
<reference evidence="2" key="1">
    <citation type="journal article" date="2019" name="Int. J. Syst. Evol. Microbiol.">
        <title>The Global Catalogue of Microorganisms (GCM) 10K type strain sequencing project: providing services to taxonomists for standard genome sequencing and annotation.</title>
        <authorList>
            <consortium name="The Broad Institute Genomics Platform"/>
            <consortium name="The Broad Institute Genome Sequencing Center for Infectious Disease"/>
            <person name="Wu L."/>
            <person name="Ma J."/>
        </authorList>
    </citation>
    <scope>NUCLEOTIDE SEQUENCE [LARGE SCALE GENOMIC DNA]</scope>
    <source>
        <strain evidence="2">JCM 18459</strain>
    </source>
</reference>
<dbReference type="Proteomes" id="UP001500221">
    <property type="component" value="Unassembled WGS sequence"/>
</dbReference>
<comment type="caution">
    <text evidence="1">The sequence shown here is derived from an EMBL/GenBank/DDBJ whole genome shotgun (WGS) entry which is preliminary data.</text>
</comment>
<accession>A0ABP9PL56</accession>
<sequence length="118" mass="13434">MHELAHRRRNLPAPPRVVWRSLAEPHDPAARPWLDLRDDEVAPRVLRGEEPHALVWSSIWPARPDDEIDFALAAGSTGTDLTFTLRSPDDVQDPAVLGHLRKRLNVMLWADLRYSYGA</sequence>